<feature type="region of interest" description="Disordered" evidence="1">
    <location>
        <begin position="1"/>
        <end position="54"/>
    </location>
</feature>
<feature type="compositionally biased region" description="Low complexity" evidence="1">
    <location>
        <begin position="38"/>
        <end position="54"/>
    </location>
</feature>
<protein>
    <recommendedName>
        <fullName evidence="2">LysR substrate-binding domain-containing protein</fullName>
    </recommendedName>
</protein>
<feature type="compositionally biased region" description="Gly residues" evidence="1">
    <location>
        <begin position="283"/>
        <end position="296"/>
    </location>
</feature>
<comment type="caution">
    <text evidence="3">The sequence shown here is derived from an EMBL/GenBank/DDBJ whole genome shotgun (WGS) entry which is preliminary data.</text>
</comment>
<dbReference type="AlphaFoldDB" id="A0A2S9QPZ3"/>
<feature type="domain" description="LysR substrate-binding" evidence="2">
    <location>
        <begin position="135"/>
        <end position="267"/>
    </location>
</feature>
<dbReference type="Proteomes" id="UP000238650">
    <property type="component" value="Unassembled WGS sequence"/>
</dbReference>
<dbReference type="Pfam" id="PF03466">
    <property type="entry name" value="LysR_substrate"/>
    <property type="match status" value="1"/>
</dbReference>
<feature type="region of interest" description="Disordered" evidence="1">
    <location>
        <begin position="267"/>
        <end position="352"/>
    </location>
</feature>
<feature type="compositionally biased region" description="Basic residues" evidence="1">
    <location>
        <begin position="343"/>
        <end position="352"/>
    </location>
</feature>
<reference evidence="3 4" key="1">
    <citation type="journal article" date="2017" name="New Microbes New Infect">
        <title>Genome sequence of 'Leucobacter massiliensis' sp. nov. isolated from human pharynx after travel to the 2014 Hajj.</title>
        <authorList>
            <person name="Leangapichart T."/>
            <person name="Gautret P."/>
            <person name="Nguyen T.T."/>
            <person name="Armstrong N."/>
            <person name="Rolain J.M."/>
        </authorList>
    </citation>
    <scope>NUCLEOTIDE SEQUENCE [LARGE SCALE GENOMIC DNA]</scope>
    <source>
        <strain evidence="3 4">122RC15</strain>
    </source>
</reference>
<dbReference type="EMBL" id="MWZD01000015">
    <property type="protein sequence ID" value="PRI11660.1"/>
    <property type="molecule type" value="Genomic_DNA"/>
</dbReference>
<dbReference type="InterPro" id="IPR005119">
    <property type="entry name" value="LysR_subst-bd"/>
</dbReference>
<organism evidence="3 4">
    <name type="scientific">Leucobacter massiliensis</name>
    <dbReference type="NCBI Taxonomy" id="1686285"/>
    <lineage>
        <taxon>Bacteria</taxon>
        <taxon>Bacillati</taxon>
        <taxon>Actinomycetota</taxon>
        <taxon>Actinomycetes</taxon>
        <taxon>Micrococcales</taxon>
        <taxon>Microbacteriaceae</taxon>
        <taxon>Leucobacter</taxon>
    </lineage>
</organism>
<dbReference type="Gene3D" id="3.40.190.10">
    <property type="entry name" value="Periplasmic binding protein-like II"/>
    <property type="match status" value="2"/>
</dbReference>
<proteinExistence type="predicted"/>
<name>A0A2S9QPZ3_9MICO</name>
<accession>A0A2S9QPZ3</accession>
<keyword evidence="4" id="KW-1185">Reference proteome</keyword>
<sequence length="352" mass="36640">MPEQPSHPEQPEPPGLPEAAELPGRRRQAARERPAEADPPAEADAPARSTAAAPLRLGFARGTAPGKWAKRWRQAGGEPLELVALEVSFGRGVGADPLHDASGTDVSGIDVSGIDVVIERTRPGDIPAGAAGAERSRHALRLYAEAVALVVHAEHPLADAGSVSPADLALFTLLDHPDHAAAWPAPQRWEDPAWMPADAAAALELVASGAGAVLLPLPLARHLARKRDHAVLPVTGEPALAQTEVWASWAVERDDDAVQQLAGIMRGRTARSSRPGAGAPPGAAGGGASGRGGSGSRSGERASAARAQAPAAQQPARKQPKLKPNSRGAQLAAAREKAEREKAARRRARKRR</sequence>
<evidence type="ECO:0000313" key="3">
    <source>
        <dbReference type="EMBL" id="PRI11660.1"/>
    </source>
</evidence>
<dbReference type="OrthoDB" id="3388207at2"/>
<feature type="compositionally biased region" description="Low complexity" evidence="1">
    <location>
        <begin position="301"/>
        <end position="317"/>
    </location>
</feature>
<dbReference type="SUPFAM" id="SSF53850">
    <property type="entry name" value="Periplasmic binding protein-like II"/>
    <property type="match status" value="1"/>
</dbReference>
<evidence type="ECO:0000259" key="2">
    <source>
        <dbReference type="Pfam" id="PF03466"/>
    </source>
</evidence>
<evidence type="ECO:0000256" key="1">
    <source>
        <dbReference type="SAM" id="MobiDB-lite"/>
    </source>
</evidence>
<gene>
    <name evidence="3" type="ORF">B4915_05915</name>
</gene>
<evidence type="ECO:0000313" key="4">
    <source>
        <dbReference type="Proteomes" id="UP000238650"/>
    </source>
</evidence>
<feature type="compositionally biased region" description="Low complexity" evidence="1">
    <location>
        <begin position="270"/>
        <end position="282"/>
    </location>
</feature>